<feature type="transmembrane region" description="Helical" evidence="1">
    <location>
        <begin position="7"/>
        <end position="27"/>
    </location>
</feature>
<keyword evidence="1" id="KW-0472">Membrane</keyword>
<name>A0A381Y4H4_9ZZZZ</name>
<dbReference type="AlphaFoldDB" id="A0A381Y4H4"/>
<evidence type="ECO:0000256" key="1">
    <source>
        <dbReference type="SAM" id="Phobius"/>
    </source>
</evidence>
<organism evidence="2">
    <name type="scientific">marine metagenome</name>
    <dbReference type="NCBI Taxonomy" id="408172"/>
    <lineage>
        <taxon>unclassified sequences</taxon>
        <taxon>metagenomes</taxon>
        <taxon>ecological metagenomes</taxon>
    </lineage>
</organism>
<proteinExistence type="predicted"/>
<sequence length="274" mass="31892">MKLQKIYPLLTVVFFLSTCFLLYRLYFSVPQTLPTAQTAQIDVTVVTDSQEIPTEKPQISEDEIQRLKDVENEQKELVLLFERVSADLKDATSSKQILNQLLLGRSILRDFEKRFLNYKLFRKSGGFLSYMRQKTKHYLSDGKLGVNSKGIKKKDMVHFRKELTSWLLLHSNEEIEAVARFLSFFFAETFYDIPMTMLASRMTPELEEINFGTPVLLKKVLTNASRDVNGEMNEKNPTTVEKYSMAQQFFFRRGPKISEKVIVFLKAYLSYTDL</sequence>
<accession>A0A381Y4H4</accession>
<evidence type="ECO:0000313" key="2">
    <source>
        <dbReference type="EMBL" id="SVA71865.1"/>
    </source>
</evidence>
<keyword evidence="1" id="KW-0812">Transmembrane</keyword>
<reference evidence="2" key="1">
    <citation type="submission" date="2018-05" db="EMBL/GenBank/DDBJ databases">
        <authorList>
            <person name="Lanie J.A."/>
            <person name="Ng W.-L."/>
            <person name="Kazmierczak K.M."/>
            <person name="Andrzejewski T.M."/>
            <person name="Davidsen T.M."/>
            <person name="Wayne K.J."/>
            <person name="Tettelin H."/>
            <person name="Glass J.I."/>
            <person name="Rusch D."/>
            <person name="Podicherti R."/>
            <person name="Tsui H.-C.T."/>
            <person name="Winkler M.E."/>
        </authorList>
    </citation>
    <scope>NUCLEOTIDE SEQUENCE</scope>
</reference>
<keyword evidence="1" id="KW-1133">Transmembrane helix</keyword>
<dbReference type="EMBL" id="UINC01017362">
    <property type="protein sequence ID" value="SVA71865.1"/>
    <property type="molecule type" value="Genomic_DNA"/>
</dbReference>
<gene>
    <name evidence="2" type="ORF">METZ01_LOCUS124719</name>
</gene>
<protein>
    <submittedName>
        <fullName evidence="2">Uncharacterized protein</fullName>
    </submittedName>
</protein>